<evidence type="ECO:0000256" key="4">
    <source>
        <dbReference type="RuleBase" id="RU004514"/>
    </source>
</evidence>
<evidence type="ECO:0000256" key="3">
    <source>
        <dbReference type="PIRSR" id="PIRSR004848-1"/>
    </source>
</evidence>
<dbReference type="HOGENOM" id="CLU_059988_1_0_9"/>
<dbReference type="InterPro" id="IPR011078">
    <property type="entry name" value="PyrdxlP_homeostasis"/>
</dbReference>
<dbReference type="PIRSF" id="PIRSF004848">
    <property type="entry name" value="YBL036c_PLPDEIII"/>
    <property type="match status" value="1"/>
</dbReference>
<dbReference type="HAMAP" id="MF_02087">
    <property type="entry name" value="PLP_homeostasis"/>
    <property type="match status" value="1"/>
</dbReference>
<protein>
    <recommendedName>
        <fullName evidence="2">Pyridoxal phosphate homeostasis protein</fullName>
        <shortName evidence="2">PLP homeostasis protein</shortName>
    </recommendedName>
</protein>
<dbReference type="AlphaFoldDB" id="A0A097AS63"/>
<feature type="modified residue" description="N6-(pyridoxal phosphate)lysine" evidence="2 3">
    <location>
        <position position="7"/>
    </location>
</feature>
<name>A0A097AS63_THEKI</name>
<evidence type="ECO:0000256" key="1">
    <source>
        <dbReference type="ARBA" id="ARBA00022898"/>
    </source>
</evidence>
<dbReference type="CDD" id="cd00635">
    <property type="entry name" value="PLPDE_III_YBL036c_like"/>
    <property type="match status" value="1"/>
</dbReference>
<dbReference type="InterPro" id="IPR001608">
    <property type="entry name" value="Ala_racemase_N"/>
</dbReference>
<proteinExistence type="inferred from homology"/>
<dbReference type="InterPro" id="IPR029066">
    <property type="entry name" value="PLP-binding_barrel"/>
</dbReference>
<sequence length="204" mass="23300">MIVAATKTFGVETIKEAIACGITDIGENKVQELNEKYPHLKDEVNFHFIGHLQTNKVKYVIDKVKLIHSLDRVKLAEEINKRAKQKGLIMDCLVEINIGGEESKYGIPPEEMNNFIKEIEKYDNIKIKGLMTIAPYLPSEEVRPYFKKMKELFDRLKEIKQHNVEAQFLSMGMSNDYCVAVEEGANIVRIGTSIFGARLYNMEG</sequence>
<evidence type="ECO:0000313" key="6">
    <source>
        <dbReference type="EMBL" id="AIS52665.1"/>
    </source>
</evidence>
<reference evidence="7" key="1">
    <citation type="journal article" date="2015" name="Genome Announc.">
        <title>Whole-Genome Sequences of 80 Environmental and Clinical Isolates of Burkholderia pseudomallei.</title>
        <authorList>
            <person name="Johnson S.L."/>
            <person name="Baker A.L."/>
            <person name="Chain P.S."/>
            <person name="Currie B.J."/>
            <person name="Daligault H.E."/>
            <person name="Davenport K.W."/>
            <person name="Davis C.B."/>
            <person name="Inglis T.J."/>
            <person name="Kaestli M."/>
            <person name="Koren S."/>
            <person name="Mayo M."/>
            <person name="Merritt A.J."/>
            <person name="Price E.P."/>
            <person name="Sarovich D.S."/>
            <person name="Warner J."/>
            <person name="Rosovitz M.J."/>
        </authorList>
    </citation>
    <scope>NUCLEOTIDE SEQUENCE [LARGE SCALE GENOMIC DNA]</scope>
    <source>
        <strain evidence="7">DSM 2030</strain>
    </source>
</reference>
<dbReference type="Proteomes" id="UP000029669">
    <property type="component" value="Chromosome"/>
</dbReference>
<keyword evidence="7" id="KW-1185">Reference proteome</keyword>
<dbReference type="SUPFAM" id="SSF51419">
    <property type="entry name" value="PLP-binding barrel"/>
    <property type="match status" value="1"/>
</dbReference>
<dbReference type="FunFam" id="3.20.20.10:FF:000018">
    <property type="entry name" value="Pyridoxal phosphate homeostasis protein"/>
    <property type="match status" value="1"/>
</dbReference>
<dbReference type="KEGG" id="tki:TKV_c14990"/>
<comment type="function">
    <text evidence="2">Pyridoxal 5'-phosphate (PLP)-binding protein, which is involved in PLP homeostasis.</text>
</comment>
<dbReference type="PANTHER" id="PTHR10146">
    <property type="entry name" value="PROLINE SYNTHETASE CO-TRANSCRIBED BACTERIAL HOMOLOG PROTEIN"/>
    <property type="match status" value="1"/>
</dbReference>
<gene>
    <name evidence="6" type="ORF">TKV_c14990</name>
</gene>
<dbReference type="NCBIfam" id="TIGR00044">
    <property type="entry name" value="YggS family pyridoxal phosphate-dependent enzyme"/>
    <property type="match status" value="1"/>
</dbReference>
<dbReference type="GO" id="GO:0030170">
    <property type="term" value="F:pyridoxal phosphate binding"/>
    <property type="evidence" value="ECO:0007669"/>
    <property type="project" value="UniProtKB-UniRule"/>
</dbReference>
<accession>A0A097AS63</accession>
<evidence type="ECO:0000259" key="5">
    <source>
        <dbReference type="Pfam" id="PF01168"/>
    </source>
</evidence>
<dbReference type="PANTHER" id="PTHR10146:SF14">
    <property type="entry name" value="PYRIDOXAL PHOSPHATE HOMEOSTASIS PROTEIN"/>
    <property type="match status" value="1"/>
</dbReference>
<dbReference type="eggNOG" id="COG0325">
    <property type="taxonomic scope" value="Bacteria"/>
</dbReference>
<evidence type="ECO:0000313" key="7">
    <source>
        <dbReference type="Proteomes" id="UP000029669"/>
    </source>
</evidence>
<dbReference type="PROSITE" id="PS01211">
    <property type="entry name" value="UPF0001"/>
    <property type="match status" value="1"/>
</dbReference>
<comment type="similarity">
    <text evidence="2 4">Belongs to the pyridoxal phosphate-binding protein YggS/PROSC family.</text>
</comment>
<keyword evidence="1 2" id="KW-0663">Pyridoxal phosphate</keyword>
<feature type="domain" description="Alanine racemase N-terminal" evidence="5">
    <location>
        <begin position="9"/>
        <end position="198"/>
    </location>
</feature>
<organism evidence="6 7">
    <name type="scientific">Thermoanaerobacter kivui</name>
    <name type="common">Acetogenium kivui</name>
    <dbReference type="NCBI Taxonomy" id="2325"/>
    <lineage>
        <taxon>Bacteria</taxon>
        <taxon>Bacillati</taxon>
        <taxon>Bacillota</taxon>
        <taxon>Clostridia</taxon>
        <taxon>Thermoanaerobacterales</taxon>
        <taxon>Thermoanaerobacteraceae</taxon>
        <taxon>Thermoanaerobacter</taxon>
    </lineage>
</organism>
<dbReference type="EMBL" id="CP009170">
    <property type="protein sequence ID" value="AIS52665.1"/>
    <property type="molecule type" value="Genomic_DNA"/>
</dbReference>
<dbReference type="Gene3D" id="3.20.20.10">
    <property type="entry name" value="Alanine racemase"/>
    <property type="match status" value="1"/>
</dbReference>
<dbReference type="STRING" id="2325.TKV_c14990"/>
<comment type="cofactor">
    <cofactor evidence="3">
        <name>pyridoxal 5'-phosphate</name>
        <dbReference type="ChEBI" id="CHEBI:597326"/>
    </cofactor>
</comment>
<dbReference type="Pfam" id="PF01168">
    <property type="entry name" value="Ala_racemase_N"/>
    <property type="match status" value="1"/>
</dbReference>
<evidence type="ECO:0000256" key="2">
    <source>
        <dbReference type="HAMAP-Rule" id="MF_02087"/>
    </source>
</evidence>